<dbReference type="Pfam" id="PF14234">
    <property type="entry name" value="DUF4336"/>
    <property type="match status" value="1"/>
</dbReference>
<evidence type="ECO:0000313" key="1">
    <source>
        <dbReference type="EMBL" id="PTL94082.1"/>
    </source>
</evidence>
<gene>
    <name evidence="1" type="ORF">C6W88_14160</name>
</gene>
<dbReference type="Proteomes" id="UP000241895">
    <property type="component" value="Unassembled WGS sequence"/>
</dbReference>
<dbReference type="SUPFAM" id="SSF56281">
    <property type="entry name" value="Metallo-hydrolase/oxidoreductase"/>
    <property type="match status" value="1"/>
</dbReference>
<evidence type="ECO:0000313" key="2">
    <source>
        <dbReference type="Proteomes" id="UP000241895"/>
    </source>
</evidence>
<proteinExistence type="predicted"/>
<sequence length="263" mass="29964">MPVTCSNSIAKRLYSRDVIKRRNKSVTLSNDSPPLKATAPELWIADGPVIRGKLLPYPTRMVVVRLSGDRLWVHSPVPLTEPLRDALDELGQVHFLIAPNHCHHLFMREWQMAYPMARSFGTRSVIAKRGDLVFESTLDGTPNRFWGDDIDQCLFTGSSRMQEAVFLHRSSRSLIVADLIGNLPPASLTPLQRRLARLSGILAPDGRMPLEWRLSFLGRRYLASEHLRTLLSWRPARIIMAHGEIIEHDASDFLARAFRWLKE</sequence>
<evidence type="ECO:0008006" key="3">
    <source>
        <dbReference type="Google" id="ProtNLM"/>
    </source>
</evidence>
<comment type="caution">
    <text evidence="1">The sequence shown here is derived from an EMBL/GenBank/DDBJ whole genome shotgun (WGS) entry which is preliminary data.</text>
</comment>
<dbReference type="PANTHER" id="PTHR33835:SF1">
    <property type="entry name" value="METALLO-BETA-LACTAMASE DOMAIN-CONTAINING PROTEIN"/>
    <property type="match status" value="1"/>
</dbReference>
<dbReference type="EMBL" id="PXNS01000007">
    <property type="protein sequence ID" value="PTL94082.1"/>
    <property type="molecule type" value="Genomic_DNA"/>
</dbReference>
<dbReference type="InterPro" id="IPR036866">
    <property type="entry name" value="RibonucZ/Hydroxyglut_hydro"/>
</dbReference>
<name>A0ABX5IU65_9GAMM</name>
<dbReference type="PANTHER" id="PTHR33835">
    <property type="entry name" value="YALI0C07656P"/>
    <property type="match status" value="1"/>
</dbReference>
<reference evidence="1 2" key="1">
    <citation type="submission" date="2018-03" db="EMBL/GenBank/DDBJ databases">
        <authorList>
            <person name="Zhou J."/>
            <person name="Li X."/>
            <person name="Xue M."/>
            <person name="Yin J."/>
        </authorList>
    </citation>
    <scope>NUCLEOTIDE SEQUENCE [LARGE SCALE GENOMIC DNA]</scope>
    <source>
        <strain evidence="1 2">SYSU ZJ2214</strain>
    </source>
</reference>
<accession>A0ABX5IU65</accession>
<dbReference type="InterPro" id="IPR025638">
    <property type="entry name" value="DUF4336"/>
</dbReference>
<keyword evidence="2" id="KW-1185">Reference proteome</keyword>
<organism evidence="1 2">
    <name type="scientific">Halomonas litopenaei</name>
    <dbReference type="NCBI Taxonomy" id="2109328"/>
    <lineage>
        <taxon>Bacteria</taxon>
        <taxon>Pseudomonadati</taxon>
        <taxon>Pseudomonadota</taxon>
        <taxon>Gammaproteobacteria</taxon>
        <taxon>Oceanospirillales</taxon>
        <taxon>Halomonadaceae</taxon>
        <taxon>Halomonas</taxon>
    </lineage>
</organism>
<protein>
    <recommendedName>
        <fullName evidence="3">DUF4336 domain-containing protein</fullName>
    </recommendedName>
</protein>